<protein>
    <recommendedName>
        <fullName evidence="5">Protein TonB</fullName>
    </recommendedName>
</protein>
<dbReference type="InterPro" id="IPR052173">
    <property type="entry name" value="Beta-lactam_resp_regulator"/>
</dbReference>
<organism evidence="7 8">
    <name type="scientific">Dyella lutea</name>
    <dbReference type="NCBI Taxonomy" id="2950441"/>
    <lineage>
        <taxon>Bacteria</taxon>
        <taxon>Pseudomonadati</taxon>
        <taxon>Pseudomonadota</taxon>
        <taxon>Gammaproteobacteria</taxon>
        <taxon>Lysobacterales</taxon>
        <taxon>Rhodanobacteraceae</taxon>
        <taxon>Dyella</taxon>
    </lineage>
</organism>
<evidence type="ECO:0000256" key="4">
    <source>
        <dbReference type="ARBA" id="ARBA00023136"/>
    </source>
</evidence>
<keyword evidence="5" id="KW-0997">Cell inner membrane</keyword>
<evidence type="ECO:0000256" key="3">
    <source>
        <dbReference type="ARBA" id="ARBA00022989"/>
    </source>
</evidence>
<dbReference type="NCBIfam" id="TIGR01352">
    <property type="entry name" value="tonB_Cterm"/>
    <property type="match status" value="1"/>
</dbReference>
<dbReference type="Pfam" id="PF03544">
    <property type="entry name" value="TonB_C"/>
    <property type="match status" value="1"/>
</dbReference>
<dbReference type="InterPro" id="IPR008756">
    <property type="entry name" value="Peptidase_M56"/>
</dbReference>
<gene>
    <name evidence="7" type="ORF">NC595_19885</name>
</gene>
<proteinExistence type="inferred from homology"/>
<dbReference type="EMBL" id="JAMZEK010000005">
    <property type="protein sequence ID" value="MCP1376315.1"/>
    <property type="molecule type" value="Genomic_DNA"/>
</dbReference>
<comment type="subcellular location">
    <subcellularLocation>
        <location evidence="5">Cell inner membrane</location>
        <topology evidence="5">Single-pass membrane protein</topology>
        <orientation evidence="5">Periplasmic side</orientation>
    </subcellularLocation>
    <subcellularLocation>
        <location evidence="1">Membrane</location>
        <topology evidence="1">Single-pass membrane protein</topology>
    </subcellularLocation>
</comment>
<dbReference type="Pfam" id="PF05569">
    <property type="entry name" value="Peptidase_M56"/>
    <property type="match status" value="1"/>
</dbReference>
<keyword evidence="2 5" id="KW-0812">Transmembrane</keyword>
<evidence type="ECO:0000256" key="5">
    <source>
        <dbReference type="RuleBase" id="RU362123"/>
    </source>
</evidence>
<feature type="transmembrane region" description="Helical" evidence="5">
    <location>
        <begin position="13"/>
        <end position="34"/>
    </location>
</feature>
<dbReference type="PANTHER" id="PTHR34978:SF3">
    <property type="entry name" value="SLR0241 PROTEIN"/>
    <property type="match status" value="1"/>
</dbReference>
<evidence type="ECO:0000259" key="6">
    <source>
        <dbReference type="PROSITE" id="PS52015"/>
    </source>
</evidence>
<keyword evidence="8" id="KW-1185">Reference proteome</keyword>
<dbReference type="InterPro" id="IPR037682">
    <property type="entry name" value="TonB_C"/>
</dbReference>
<dbReference type="Proteomes" id="UP001204615">
    <property type="component" value="Unassembled WGS sequence"/>
</dbReference>
<dbReference type="Gene3D" id="3.30.2420.10">
    <property type="entry name" value="TonB"/>
    <property type="match status" value="1"/>
</dbReference>
<accession>A0ABT1FG15</accession>
<reference evidence="7 8" key="1">
    <citation type="submission" date="2022-06" db="EMBL/GenBank/DDBJ databases">
        <title>Dyella sp. Sa strain:Sa Genome sequencing.</title>
        <authorList>
            <person name="Park S."/>
        </authorList>
    </citation>
    <scope>NUCLEOTIDE SEQUENCE [LARGE SCALE GENOMIC DNA]</scope>
    <source>
        <strain evidence="7 8">Sa</strain>
    </source>
</reference>
<evidence type="ECO:0000313" key="8">
    <source>
        <dbReference type="Proteomes" id="UP001204615"/>
    </source>
</evidence>
<keyword evidence="4 5" id="KW-0472">Membrane</keyword>
<keyword evidence="5" id="KW-0813">Transport</keyword>
<keyword evidence="5" id="KW-0653">Protein transport</keyword>
<dbReference type="RefSeq" id="WP_253569112.1">
    <property type="nucleotide sequence ID" value="NZ_JAMZEK010000005.1"/>
</dbReference>
<dbReference type="PRINTS" id="PR01374">
    <property type="entry name" value="TONBPROTEIN"/>
</dbReference>
<comment type="function">
    <text evidence="5">Interacts with outer membrane receptor proteins that carry out high-affinity binding and energy dependent uptake into the periplasmic space of specific substrates. It could act to transduce energy from the cytoplasmic membrane to specific energy-requiring processes in the outer membrane, resulting in the release into the periplasm of ligands bound by these outer membrane proteins.</text>
</comment>
<evidence type="ECO:0000256" key="2">
    <source>
        <dbReference type="ARBA" id="ARBA00022692"/>
    </source>
</evidence>
<keyword evidence="5" id="KW-0735">Signal-anchor</keyword>
<evidence type="ECO:0000256" key="1">
    <source>
        <dbReference type="ARBA" id="ARBA00004167"/>
    </source>
</evidence>
<keyword evidence="5" id="KW-1003">Cell membrane</keyword>
<dbReference type="PROSITE" id="PS52015">
    <property type="entry name" value="TONB_CTD"/>
    <property type="match status" value="1"/>
</dbReference>
<dbReference type="PANTHER" id="PTHR34978">
    <property type="entry name" value="POSSIBLE SENSOR-TRANSDUCER PROTEIN BLAR"/>
    <property type="match status" value="1"/>
</dbReference>
<keyword evidence="3 5" id="KW-1133">Transmembrane helix</keyword>
<sequence length="558" mass="59525">MGVAPQMLAVARLIGWMIVHSLWQGTLLGLVYAGCRSVVRRGEPRYCLGLAAMGGLMLMQAITLWMLWPAGGSPGGGETLAHVAAMPALMGGSAMSAPSWIDGIDAVLPWITLAWSSGVMLLASRAGVQWLDLRRLVRSAQAAPSWQDRLDRIAARFGLSGRVGVLCSGAVCSPVLIGVVRPVILLPVAVMCRMPVAQVELILAHELAHVRRLDPLVNLLQLAIETLYFHHPVVRWISREVRNEREICCDSMALARHPGSRREYIEALATLGELFRKKPMILASNGGLLLERVQLIASPLQAGAGRGSPARLLALGLGLLLAVGAVSHHWSLAPLAAAWSPDSSPRVTFVSASLAHRATWSWADLVPHRASAAYPDAIPGGGPLPGIPLDPDREQRLQDLRPSPVAFVPPGTASHIAPSVVGPFIKAHAAIGAAAPTPVQVRQPVYPRQALEAGIEGEVVIEFGLRRNGTVRDMRVVRSEPEGVFDQAAMAALRDWRYAGPMAAGAHYRQTIGFTLHGPTAGQGGRHQARAGLPCAVVTGTHICRFPEGARPFTDVAP</sequence>
<feature type="transmembrane region" description="Helical" evidence="5">
    <location>
        <begin position="107"/>
        <end position="128"/>
    </location>
</feature>
<dbReference type="SUPFAM" id="SSF74653">
    <property type="entry name" value="TolA/TonB C-terminal domain"/>
    <property type="match status" value="1"/>
</dbReference>
<comment type="caution">
    <text evidence="5">Lacks conserved residue(s) required for the propagation of feature annotation.</text>
</comment>
<dbReference type="InterPro" id="IPR006260">
    <property type="entry name" value="TonB/TolA_C"/>
</dbReference>
<name>A0ABT1FG15_9GAMM</name>
<comment type="caution">
    <text evidence="7">The sequence shown here is derived from an EMBL/GenBank/DDBJ whole genome shotgun (WGS) entry which is preliminary data.</text>
</comment>
<feature type="domain" description="TonB C-terminal" evidence="6">
    <location>
        <begin position="431"/>
        <end position="523"/>
    </location>
</feature>
<feature type="transmembrane region" description="Helical" evidence="5">
    <location>
        <begin position="46"/>
        <end position="68"/>
    </location>
</feature>
<evidence type="ECO:0000313" key="7">
    <source>
        <dbReference type="EMBL" id="MCP1376315.1"/>
    </source>
</evidence>
<dbReference type="InterPro" id="IPR003538">
    <property type="entry name" value="TonB"/>
</dbReference>
<comment type="similarity">
    <text evidence="5">Belongs to the TonB family.</text>
</comment>
<dbReference type="CDD" id="cd07341">
    <property type="entry name" value="M56_BlaR1_MecR1_like"/>
    <property type="match status" value="1"/>
</dbReference>